<proteinExistence type="predicted"/>
<sequence>MAYDIIQVYVIYLFVVQVTPTNIAGTPANRDGTPTNQGDSSADNGNSSTFKIILYVVISIGCIAILSGLVVCYKKWYKNRTNIGKNLLSEDLYNSDLHDKEQYSSRVI</sequence>
<feature type="region of interest" description="Disordered" evidence="1">
    <location>
        <begin position="25"/>
        <end position="44"/>
    </location>
</feature>
<gene>
    <name evidence="3" type="ORF">DERYTH_LOCUS2161</name>
</gene>
<organism evidence="3 4">
    <name type="scientific">Dentiscutata erythropus</name>
    <dbReference type="NCBI Taxonomy" id="1348616"/>
    <lineage>
        <taxon>Eukaryota</taxon>
        <taxon>Fungi</taxon>
        <taxon>Fungi incertae sedis</taxon>
        <taxon>Mucoromycota</taxon>
        <taxon>Glomeromycotina</taxon>
        <taxon>Glomeromycetes</taxon>
        <taxon>Diversisporales</taxon>
        <taxon>Gigasporaceae</taxon>
        <taxon>Dentiscutata</taxon>
    </lineage>
</organism>
<name>A0A9N8WGI8_9GLOM</name>
<evidence type="ECO:0000256" key="1">
    <source>
        <dbReference type="SAM" id="MobiDB-lite"/>
    </source>
</evidence>
<evidence type="ECO:0000313" key="3">
    <source>
        <dbReference type="EMBL" id="CAG8485851.1"/>
    </source>
</evidence>
<feature type="compositionally biased region" description="Polar residues" evidence="1">
    <location>
        <begin position="32"/>
        <end position="44"/>
    </location>
</feature>
<keyword evidence="4" id="KW-1185">Reference proteome</keyword>
<keyword evidence="2" id="KW-0812">Transmembrane</keyword>
<dbReference type="AlphaFoldDB" id="A0A9N8WGI8"/>
<evidence type="ECO:0000256" key="2">
    <source>
        <dbReference type="SAM" id="Phobius"/>
    </source>
</evidence>
<reference evidence="3" key="1">
    <citation type="submission" date="2021-06" db="EMBL/GenBank/DDBJ databases">
        <authorList>
            <person name="Kallberg Y."/>
            <person name="Tangrot J."/>
            <person name="Rosling A."/>
        </authorList>
    </citation>
    <scope>NUCLEOTIDE SEQUENCE</scope>
    <source>
        <strain evidence="3">MA453B</strain>
    </source>
</reference>
<keyword evidence="2" id="KW-0472">Membrane</keyword>
<evidence type="ECO:0000313" key="4">
    <source>
        <dbReference type="Proteomes" id="UP000789405"/>
    </source>
</evidence>
<dbReference type="EMBL" id="CAJVPY010000659">
    <property type="protein sequence ID" value="CAG8485851.1"/>
    <property type="molecule type" value="Genomic_DNA"/>
</dbReference>
<feature type="transmembrane region" description="Helical" evidence="2">
    <location>
        <begin position="52"/>
        <end position="73"/>
    </location>
</feature>
<accession>A0A9N8WGI8</accession>
<keyword evidence="2" id="KW-1133">Transmembrane helix</keyword>
<protein>
    <submittedName>
        <fullName evidence="3">19351_t:CDS:1</fullName>
    </submittedName>
</protein>
<comment type="caution">
    <text evidence="3">The sequence shown here is derived from an EMBL/GenBank/DDBJ whole genome shotgun (WGS) entry which is preliminary data.</text>
</comment>
<dbReference type="OrthoDB" id="2443533at2759"/>
<dbReference type="Proteomes" id="UP000789405">
    <property type="component" value="Unassembled WGS sequence"/>
</dbReference>